<dbReference type="InterPro" id="IPR005153">
    <property type="entry name" value="MbtH-like_dom"/>
</dbReference>
<protein>
    <submittedName>
        <fullName evidence="2">MbtH family protein</fullName>
    </submittedName>
</protein>
<dbReference type="Pfam" id="PF03621">
    <property type="entry name" value="MbtH"/>
    <property type="match status" value="1"/>
</dbReference>
<dbReference type="GO" id="GO:0005829">
    <property type="term" value="C:cytosol"/>
    <property type="evidence" value="ECO:0007669"/>
    <property type="project" value="TreeGrafter"/>
</dbReference>
<feature type="domain" description="MbtH-like" evidence="1">
    <location>
        <begin position="3"/>
        <end position="49"/>
    </location>
</feature>
<evidence type="ECO:0000259" key="1">
    <source>
        <dbReference type="SMART" id="SM00923"/>
    </source>
</evidence>
<dbReference type="EMBL" id="NKHF01000096">
    <property type="protein sequence ID" value="PCK30148.1"/>
    <property type="molecule type" value="Genomic_DNA"/>
</dbReference>
<dbReference type="GO" id="GO:0019290">
    <property type="term" value="P:siderophore biosynthetic process"/>
    <property type="evidence" value="ECO:0007669"/>
    <property type="project" value="TreeGrafter"/>
</dbReference>
<evidence type="ECO:0000313" key="2">
    <source>
        <dbReference type="EMBL" id="PCK30148.1"/>
    </source>
</evidence>
<dbReference type="SMART" id="SM00923">
    <property type="entry name" value="MbtH"/>
    <property type="match status" value="1"/>
</dbReference>
<dbReference type="RefSeq" id="WP_099643591.1">
    <property type="nucleotide sequence ID" value="NZ_NKHF01000096.1"/>
</dbReference>
<proteinExistence type="predicted"/>
<organism evidence="2 3">
    <name type="scientific">Pseudoalteromonas piscicida</name>
    <dbReference type="NCBI Taxonomy" id="43662"/>
    <lineage>
        <taxon>Bacteria</taxon>
        <taxon>Pseudomonadati</taxon>
        <taxon>Pseudomonadota</taxon>
        <taxon>Gammaproteobacteria</taxon>
        <taxon>Alteromonadales</taxon>
        <taxon>Pseudoalteromonadaceae</taxon>
        <taxon>Pseudoalteromonas</taxon>
    </lineage>
</organism>
<evidence type="ECO:0000313" key="3">
    <source>
        <dbReference type="Proteomes" id="UP000228621"/>
    </source>
</evidence>
<comment type="caution">
    <text evidence="2">The sequence shown here is derived from an EMBL/GenBank/DDBJ whole genome shotgun (WGS) entry which is preliminary data.</text>
</comment>
<dbReference type="InterPro" id="IPR038020">
    <property type="entry name" value="MbtH-like_sf"/>
</dbReference>
<dbReference type="OrthoDB" id="7584480at2"/>
<dbReference type="SUPFAM" id="SSF160582">
    <property type="entry name" value="MbtH-like"/>
    <property type="match status" value="1"/>
</dbReference>
<dbReference type="AlphaFoldDB" id="A0A2A5JL43"/>
<dbReference type="Gene3D" id="3.90.820.10">
    <property type="entry name" value="Structural Genomics, Unknown Function 30-nov-00 1gh9 Mol_id"/>
    <property type="match status" value="1"/>
</dbReference>
<sequence>MLNTIETYTVLINAEKQYSVWSATKAIPQGWSQIDIQGSLEECNAYINEHWKDMRPESLRQAMANS</sequence>
<dbReference type="PANTHER" id="PTHR38444:SF1">
    <property type="entry name" value="ENTEROBACTIN BIOSYNTHESIS PROTEIN YBDZ"/>
    <property type="match status" value="1"/>
</dbReference>
<accession>A0A2A5JL43</accession>
<gene>
    <name evidence="2" type="ORF">CEX98_19020</name>
</gene>
<dbReference type="PANTHER" id="PTHR38444">
    <property type="entry name" value="ENTEROBACTIN BIOSYNTHESIS PROTEIN YBDZ"/>
    <property type="match status" value="1"/>
</dbReference>
<keyword evidence="3" id="KW-1185">Reference proteome</keyword>
<reference evidence="3" key="1">
    <citation type="journal article" date="2019" name="Genome Announc.">
        <title>Draft Genome Sequence of Pseudoalteromonas piscicida Strain 36Y ROTHPW, an Hypersaline Seawater Isolate from the South Coast of Sonora, Mexico.</title>
        <authorList>
            <person name="Sanchez-Diaz R."/>
            <person name="Molina-Garza Z.J."/>
            <person name="Cruz-Suarez L.E."/>
            <person name="Selvin J."/>
            <person name="Kiran G.S."/>
            <person name="Ibarra-Gamez J.C."/>
            <person name="Gomez-Gil B."/>
            <person name="Galaviz-Silva L."/>
        </authorList>
    </citation>
    <scope>NUCLEOTIDE SEQUENCE [LARGE SCALE GENOMIC DNA]</scope>
    <source>
        <strain evidence="3">36Y_RITHPW</strain>
    </source>
</reference>
<name>A0A2A5JL43_PSEO7</name>
<dbReference type="InterPro" id="IPR037407">
    <property type="entry name" value="MLP_fam"/>
</dbReference>
<dbReference type="Proteomes" id="UP000228621">
    <property type="component" value="Unassembled WGS sequence"/>
</dbReference>